<evidence type="ECO:0000313" key="2">
    <source>
        <dbReference type="Proteomes" id="UP001056120"/>
    </source>
</evidence>
<accession>A0ACB9ICT1</accession>
<comment type="caution">
    <text evidence="1">The sequence shown here is derived from an EMBL/GenBank/DDBJ whole genome shotgun (WGS) entry which is preliminary data.</text>
</comment>
<reference evidence="2" key="1">
    <citation type="journal article" date="2022" name="Mol. Ecol. Resour.">
        <title>The genomes of chicory, endive, great burdock and yacon provide insights into Asteraceae palaeo-polyploidization history and plant inulin production.</title>
        <authorList>
            <person name="Fan W."/>
            <person name="Wang S."/>
            <person name="Wang H."/>
            <person name="Wang A."/>
            <person name="Jiang F."/>
            <person name="Liu H."/>
            <person name="Zhao H."/>
            <person name="Xu D."/>
            <person name="Zhang Y."/>
        </authorList>
    </citation>
    <scope>NUCLEOTIDE SEQUENCE [LARGE SCALE GENOMIC DNA]</scope>
    <source>
        <strain evidence="2">cv. Yunnan</strain>
    </source>
</reference>
<keyword evidence="2" id="KW-1185">Reference proteome</keyword>
<dbReference type="EMBL" id="CM042026">
    <property type="protein sequence ID" value="KAI3805315.1"/>
    <property type="molecule type" value="Genomic_DNA"/>
</dbReference>
<name>A0ACB9ICT1_9ASTR</name>
<evidence type="ECO:0000313" key="1">
    <source>
        <dbReference type="EMBL" id="KAI3805315.1"/>
    </source>
</evidence>
<reference evidence="1 2" key="2">
    <citation type="journal article" date="2022" name="Mol. Ecol. Resour.">
        <title>The genomes of chicory, endive, great burdock and yacon provide insights into Asteraceae paleo-polyploidization history and plant inulin production.</title>
        <authorList>
            <person name="Fan W."/>
            <person name="Wang S."/>
            <person name="Wang H."/>
            <person name="Wang A."/>
            <person name="Jiang F."/>
            <person name="Liu H."/>
            <person name="Zhao H."/>
            <person name="Xu D."/>
            <person name="Zhang Y."/>
        </authorList>
    </citation>
    <scope>NUCLEOTIDE SEQUENCE [LARGE SCALE GENOMIC DNA]</scope>
    <source>
        <strain evidence="2">cv. Yunnan</strain>
        <tissue evidence="1">Leaves</tissue>
    </source>
</reference>
<sequence length="193" mass="21459">MVTVRHEPGSCPERAVYKSLLDPSFFRGNISVGGTTLVTMVGRGRVRTPVTRSHKQAENNTNTNNHHETNENANNTNPHTEEVIMSEAQFQDVVVSEVTKALRTTLPGLLDEVLIRRIGAGTVGGGTNHNGGTNGNAKTSYELVLQRFCPQNKLNKIEEEFQLLEARTMMHQEYAMKFDEMSKLVPHLVTLES</sequence>
<gene>
    <name evidence="1" type="ORF">L1987_27568</name>
</gene>
<protein>
    <submittedName>
        <fullName evidence="1">Uncharacterized protein</fullName>
    </submittedName>
</protein>
<organism evidence="1 2">
    <name type="scientific">Smallanthus sonchifolius</name>
    <dbReference type="NCBI Taxonomy" id="185202"/>
    <lineage>
        <taxon>Eukaryota</taxon>
        <taxon>Viridiplantae</taxon>
        <taxon>Streptophyta</taxon>
        <taxon>Embryophyta</taxon>
        <taxon>Tracheophyta</taxon>
        <taxon>Spermatophyta</taxon>
        <taxon>Magnoliopsida</taxon>
        <taxon>eudicotyledons</taxon>
        <taxon>Gunneridae</taxon>
        <taxon>Pentapetalae</taxon>
        <taxon>asterids</taxon>
        <taxon>campanulids</taxon>
        <taxon>Asterales</taxon>
        <taxon>Asteraceae</taxon>
        <taxon>Asteroideae</taxon>
        <taxon>Heliantheae alliance</taxon>
        <taxon>Millerieae</taxon>
        <taxon>Smallanthus</taxon>
    </lineage>
</organism>
<dbReference type="Proteomes" id="UP001056120">
    <property type="component" value="Linkage Group LG09"/>
</dbReference>
<proteinExistence type="predicted"/>